<feature type="region of interest" description="Disordered" evidence="1">
    <location>
        <begin position="199"/>
        <end position="234"/>
    </location>
</feature>
<feature type="compositionally biased region" description="Low complexity" evidence="1">
    <location>
        <begin position="18"/>
        <end position="36"/>
    </location>
</feature>
<dbReference type="GeneID" id="37042548"/>
<feature type="region of interest" description="Disordered" evidence="1">
    <location>
        <begin position="536"/>
        <end position="560"/>
    </location>
</feature>
<feature type="compositionally biased region" description="Basic residues" evidence="1">
    <location>
        <begin position="205"/>
        <end position="220"/>
    </location>
</feature>
<feature type="compositionally biased region" description="Basic residues" evidence="1">
    <location>
        <begin position="37"/>
        <end position="46"/>
    </location>
</feature>
<name>A0A316YX84_9BASI</name>
<evidence type="ECO:0000313" key="2">
    <source>
        <dbReference type="EMBL" id="PWN93801.1"/>
    </source>
</evidence>
<dbReference type="EMBL" id="KZ819634">
    <property type="protein sequence ID" value="PWN93801.1"/>
    <property type="molecule type" value="Genomic_DNA"/>
</dbReference>
<protein>
    <submittedName>
        <fullName evidence="2">Uncharacterized protein</fullName>
    </submittedName>
</protein>
<feature type="compositionally biased region" description="Polar residues" evidence="1">
    <location>
        <begin position="546"/>
        <end position="559"/>
    </location>
</feature>
<feature type="compositionally biased region" description="Acidic residues" evidence="1">
    <location>
        <begin position="443"/>
        <end position="458"/>
    </location>
</feature>
<organism evidence="2 3">
    <name type="scientific">Acaromyces ingoldii</name>
    <dbReference type="NCBI Taxonomy" id="215250"/>
    <lineage>
        <taxon>Eukaryota</taxon>
        <taxon>Fungi</taxon>
        <taxon>Dikarya</taxon>
        <taxon>Basidiomycota</taxon>
        <taxon>Ustilaginomycotina</taxon>
        <taxon>Exobasidiomycetes</taxon>
        <taxon>Exobasidiales</taxon>
        <taxon>Cryptobasidiaceae</taxon>
        <taxon>Acaromyces</taxon>
    </lineage>
</organism>
<feature type="region of interest" description="Disordered" evidence="1">
    <location>
        <begin position="338"/>
        <end position="384"/>
    </location>
</feature>
<feature type="compositionally biased region" description="Low complexity" evidence="1">
    <location>
        <begin position="137"/>
        <end position="186"/>
    </location>
</feature>
<keyword evidence="3" id="KW-1185">Reference proteome</keyword>
<feature type="region of interest" description="Disordered" evidence="1">
    <location>
        <begin position="1"/>
        <end position="96"/>
    </location>
</feature>
<feature type="region of interest" description="Disordered" evidence="1">
    <location>
        <begin position="419"/>
        <end position="458"/>
    </location>
</feature>
<dbReference type="AlphaFoldDB" id="A0A316YX84"/>
<dbReference type="InParanoid" id="A0A316YX84"/>
<feature type="compositionally biased region" description="Polar residues" evidence="1">
    <location>
        <begin position="356"/>
        <end position="366"/>
    </location>
</feature>
<dbReference type="OrthoDB" id="2554989at2759"/>
<reference evidence="2" key="1">
    <citation type="journal article" date="2018" name="Mol. Biol. Evol.">
        <title>Broad Genomic Sampling Reveals a Smut Pathogenic Ancestry of the Fungal Clade Ustilaginomycotina.</title>
        <authorList>
            <person name="Kijpornyongpan T."/>
            <person name="Mondo S.J."/>
            <person name="Barry K."/>
            <person name="Sandor L."/>
            <person name="Lee J."/>
            <person name="Lipzen A."/>
            <person name="Pangilinan J."/>
            <person name="LaButti K."/>
            <person name="Hainaut M."/>
            <person name="Henrissat B."/>
            <person name="Grigoriev I.V."/>
            <person name="Spatafora J.W."/>
            <person name="Aime M.C."/>
        </authorList>
    </citation>
    <scope>NUCLEOTIDE SEQUENCE [LARGE SCALE GENOMIC DNA]</scope>
    <source>
        <strain evidence="2">MCA 4198</strain>
    </source>
</reference>
<feature type="region of interest" description="Disordered" evidence="1">
    <location>
        <begin position="782"/>
        <end position="806"/>
    </location>
</feature>
<proteinExistence type="predicted"/>
<evidence type="ECO:0000256" key="1">
    <source>
        <dbReference type="SAM" id="MobiDB-lite"/>
    </source>
</evidence>
<feature type="region of interest" description="Disordered" evidence="1">
    <location>
        <begin position="134"/>
        <end position="187"/>
    </location>
</feature>
<evidence type="ECO:0000313" key="3">
    <source>
        <dbReference type="Proteomes" id="UP000245768"/>
    </source>
</evidence>
<accession>A0A316YX84</accession>
<dbReference type="RefSeq" id="XP_025380999.1">
    <property type="nucleotide sequence ID" value="XM_025520632.1"/>
</dbReference>
<sequence length="806" mass="87196">MSLRRRDQVLEAEAASHSTRTTKTLTTQTTTTTLKTTTRRRSRIRPRSADLLGGSPSGKGLTSWKAEQEHFLAASSNSRLDGHGLRSVNSSDESDLKGYEDLVQAPLQWADDDEKSVPASRSIEYNIKEPVSTIAFPTSPDLSSSAPSSSSSVSSSSTSNSTVKTTPPASSFASPTSRPSSRLPPRSLDKFQTIGRRAGMQQQKLRQHQYQHQGHQRHTSLPHWPAQADGHRRLSVGQSSPLVDNVEAIDVDESNSATETPSHCTDETVTMSFRQRSMQSLRGIAAAWVPSVASQSPRATAGELEPGLDADRVSLRKRHARLDRRRIDKAVSLAVEAAQASEEDEAAWRRKKESARQQSLSTSTAANGLELRLEGDESAPVRQARSRAGLSSRFASLPWRGGSPQVAERALVPFREVKPAAATPDSMSSAGEEKPGESRSGSSDEDDNDKDDDDDDGFSMDLYISSLSYLLSALSPKEANAVSPKHRQELKRKLEEALAVLDEGDGSKTAAAEKPEDWLRQELERDLALARLQLDDQQQQQRQRHGQAQTQSEQMQSLGVETWDERAHAAAQATRSKPRSRTTTIAGYIGSSALELGLSIGAGALATAAKSVESFVPSVAAGRASETMSEEIARPSPRQAPSPSLLTNKQWEITMTLAGSAASSLYASLSAVAEQKKEPSMGNDIVDPNTPEDRLMILSASLARSIKRSPLPSQAAALAGQLGSLVAALDERYSLRKRTADVALRRTGEALGFVRKHDLHVKALRVTWAMAEAGIAAMEAYRDEDPWSPPPPESSAKRIEAAGSNT</sequence>
<dbReference type="Proteomes" id="UP000245768">
    <property type="component" value="Unassembled WGS sequence"/>
</dbReference>
<gene>
    <name evidence="2" type="ORF">FA10DRAFT_264400</name>
</gene>